<evidence type="ECO:0000259" key="1">
    <source>
        <dbReference type="PROSITE" id="PS50994"/>
    </source>
</evidence>
<evidence type="ECO:0000313" key="2">
    <source>
        <dbReference type="EnsemblPlants" id="TuG1812G0400002548.01.T01"/>
    </source>
</evidence>
<organism evidence="2 3">
    <name type="scientific">Triticum urartu</name>
    <name type="common">Red wild einkorn</name>
    <name type="synonym">Crithodium urartu</name>
    <dbReference type="NCBI Taxonomy" id="4572"/>
    <lineage>
        <taxon>Eukaryota</taxon>
        <taxon>Viridiplantae</taxon>
        <taxon>Streptophyta</taxon>
        <taxon>Embryophyta</taxon>
        <taxon>Tracheophyta</taxon>
        <taxon>Spermatophyta</taxon>
        <taxon>Magnoliopsida</taxon>
        <taxon>Liliopsida</taxon>
        <taxon>Poales</taxon>
        <taxon>Poaceae</taxon>
        <taxon>BOP clade</taxon>
        <taxon>Pooideae</taxon>
        <taxon>Triticodae</taxon>
        <taxon>Triticeae</taxon>
        <taxon>Triticinae</taxon>
        <taxon>Triticum</taxon>
    </lineage>
</organism>
<dbReference type="PANTHER" id="PTHR37984:SF5">
    <property type="entry name" value="PROTEIN NYNRIN-LIKE"/>
    <property type="match status" value="1"/>
</dbReference>
<reference evidence="2" key="2">
    <citation type="submission" date="2018-03" db="EMBL/GenBank/DDBJ databases">
        <title>The Triticum urartu genome reveals the dynamic nature of wheat genome evolution.</title>
        <authorList>
            <person name="Ling H."/>
            <person name="Ma B."/>
            <person name="Shi X."/>
            <person name="Liu H."/>
            <person name="Dong L."/>
            <person name="Sun H."/>
            <person name="Cao Y."/>
            <person name="Gao Q."/>
            <person name="Zheng S."/>
            <person name="Li Y."/>
            <person name="Yu Y."/>
            <person name="Du H."/>
            <person name="Qi M."/>
            <person name="Li Y."/>
            <person name="Yu H."/>
            <person name="Cui Y."/>
            <person name="Wang N."/>
            <person name="Chen C."/>
            <person name="Wu H."/>
            <person name="Zhao Y."/>
            <person name="Zhang J."/>
            <person name="Li Y."/>
            <person name="Zhou W."/>
            <person name="Zhang B."/>
            <person name="Hu W."/>
            <person name="Eijk M."/>
            <person name="Tang J."/>
            <person name="Witsenboer H."/>
            <person name="Zhao S."/>
            <person name="Li Z."/>
            <person name="Zhang A."/>
            <person name="Wang D."/>
            <person name="Liang C."/>
        </authorList>
    </citation>
    <scope>NUCLEOTIDE SEQUENCE [LARGE SCALE GENOMIC DNA]</scope>
    <source>
        <strain evidence="2">cv. G1812</strain>
    </source>
</reference>
<protein>
    <recommendedName>
        <fullName evidence="1">Integrase catalytic domain-containing protein</fullName>
    </recommendedName>
</protein>
<sequence length="167" mass="19574">MSSGQHPQTDGQTERVNQQVEGYLRCFISAHPNSWFSWLPLCELWYNTNWHSSTGRTPFELVYGHPPRYFGISPVDAVGSSDAQQWLRDRHVIMESVKQHLLRMQQRMKIQADKYRTERCFEVGDTVFLKMQPYIQSSIAPRANQKLALKYFGPFKYWPGSVQWLTS</sequence>
<reference evidence="3" key="1">
    <citation type="journal article" date="2013" name="Nature">
        <title>Draft genome of the wheat A-genome progenitor Triticum urartu.</title>
        <authorList>
            <person name="Ling H.Q."/>
            <person name="Zhao S."/>
            <person name="Liu D."/>
            <person name="Wang J."/>
            <person name="Sun H."/>
            <person name="Zhang C."/>
            <person name="Fan H."/>
            <person name="Li D."/>
            <person name="Dong L."/>
            <person name="Tao Y."/>
            <person name="Gao C."/>
            <person name="Wu H."/>
            <person name="Li Y."/>
            <person name="Cui Y."/>
            <person name="Guo X."/>
            <person name="Zheng S."/>
            <person name="Wang B."/>
            <person name="Yu K."/>
            <person name="Liang Q."/>
            <person name="Yang W."/>
            <person name="Lou X."/>
            <person name="Chen J."/>
            <person name="Feng M."/>
            <person name="Jian J."/>
            <person name="Zhang X."/>
            <person name="Luo G."/>
            <person name="Jiang Y."/>
            <person name="Liu J."/>
            <person name="Wang Z."/>
            <person name="Sha Y."/>
            <person name="Zhang B."/>
            <person name="Wu H."/>
            <person name="Tang D."/>
            <person name="Shen Q."/>
            <person name="Xue P."/>
            <person name="Zou S."/>
            <person name="Wang X."/>
            <person name="Liu X."/>
            <person name="Wang F."/>
            <person name="Yang Y."/>
            <person name="An X."/>
            <person name="Dong Z."/>
            <person name="Zhang K."/>
            <person name="Zhang X."/>
            <person name="Luo M.C."/>
            <person name="Dvorak J."/>
            <person name="Tong Y."/>
            <person name="Wang J."/>
            <person name="Yang H."/>
            <person name="Li Z."/>
            <person name="Wang D."/>
            <person name="Zhang A."/>
            <person name="Wang J."/>
        </authorList>
    </citation>
    <scope>NUCLEOTIDE SEQUENCE</scope>
    <source>
        <strain evidence="3">cv. G1812</strain>
    </source>
</reference>
<dbReference type="Gene3D" id="3.30.420.10">
    <property type="entry name" value="Ribonuclease H-like superfamily/Ribonuclease H"/>
    <property type="match status" value="1"/>
</dbReference>
<dbReference type="InterPro" id="IPR012337">
    <property type="entry name" value="RNaseH-like_sf"/>
</dbReference>
<reference evidence="2" key="3">
    <citation type="submission" date="2022-06" db="UniProtKB">
        <authorList>
            <consortium name="EnsemblPlants"/>
        </authorList>
    </citation>
    <scope>IDENTIFICATION</scope>
</reference>
<name>A0A8R7Q7Y0_TRIUA</name>
<dbReference type="InterPro" id="IPR001584">
    <property type="entry name" value="Integrase_cat-core"/>
</dbReference>
<dbReference type="Gramene" id="TuG1812G0400002548.01.T01">
    <property type="protein sequence ID" value="TuG1812G0400002548.01.T01"/>
    <property type="gene ID" value="TuG1812G0400002548.01"/>
</dbReference>
<dbReference type="SUPFAM" id="SSF53098">
    <property type="entry name" value="Ribonuclease H-like"/>
    <property type="match status" value="1"/>
</dbReference>
<dbReference type="AlphaFoldDB" id="A0A8R7Q7Y0"/>
<dbReference type="EnsemblPlants" id="TuG1812G0400002548.01.T01">
    <property type="protein sequence ID" value="TuG1812G0400002548.01.T01"/>
    <property type="gene ID" value="TuG1812G0400002548.01"/>
</dbReference>
<accession>A0A8R7Q7Y0</accession>
<dbReference type="GO" id="GO:0015074">
    <property type="term" value="P:DNA integration"/>
    <property type="evidence" value="ECO:0007669"/>
    <property type="project" value="InterPro"/>
</dbReference>
<proteinExistence type="predicted"/>
<dbReference type="GO" id="GO:0003676">
    <property type="term" value="F:nucleic acid binding"/>
    <property type="evidence" value="ECO:0007669"/>
    <property type="project" value="InterPro"/>
</dbReference>
<dbReference type="InterPro" id="IPR036397">
    <property type="entry name" value="RNaseH_sf"/>
</dbReference>
<evidence type="ECO:0000313" key="3">
    <source>
        <dbReference type="Proteomes" id="UP000015106"/>
    </source>
</evidence>
<dbReference type="PANTHER" id="PTHR37984">
    <property type="entry name" value="PROTEIN CBG26694"/>
    <property type="match status" value="1"/>
</dbReference>
<dbReference type="InterPro" id="IPR050951">
    <property type="entry name" value="Retrovirus_Pol_polyprotein"/>
</dbReference>
<dbReference type="PROSITE" id="PS50994">
    <property type="entry name" value="INTEGRASE"/>
    <property type="match status" value="1"/>
</dbReference>
<feature type="domain" description="Integrase catalytic" evidence="1">
    <location>
        <begin position="1"/>
        <end position="66"/>
    </location>
</feature>
<keyword evidence="3" id="KW-1185">Reference proteome</keyword>
<dbReference type="Proteomes" id="UP000015106">
    <property type="component" value="Chromosome 4"/>
</dbReference>